<protein>
    <submittedName>
        <fullName evidence="2">Cytochrome c</fullName>
    </submittedName>
</protein>
<feature type="chain" id="PRO_5020412267" evidence="1">
    <location>
        <begin position="26"/>
        <end position="114"/>
    </location>
</feature>
<organism evidence="2 3">
    <name type="scientific">Ilyomonas limi</name>
    <dbReference type="NCBI Taxonomy" id="2575867"/>
    <lineage>
        <taxon>Bacteria</taxon>
        <taxon>Pseudomonadati</taxon>
        <taxon>Bacteroidota</taxon>
        <taxon>Chitinophagia</taxon>
        <taxon>Chitinophagales</taxon>
        <taxon>Chitinophagaceae</taxon>
        <taxon>Ilyomonas</taxon>
    </lineage>
</organism>
<evidence type="ECO:0000313" key="2">
    <source>
        <dbReference type="EMBL" id="TKK64466.1"/>
    </source>
</evidence>
<dbReference type="InterPro" id="IPR036909">
    <property type="entry name" value="Cyt_c-like_dom_sf"/>
</dbReference>
<gene>
    <name evidence="2" type="ORF">FC093_22420</name>
</gene>
<feature type="signal peptide" evidence="1">
    <location>
        <begin position="1"/>
        <end position="25"/>
    </location>
</feature>
<dbReference type="SUPFAM" id="SSF46626">
    <property type="entry name" value="Cytochrome c"/>
    <property type="match status" value="1"/>
</dbReference>
<evidence type="ECO:0000256" key="1">
    <source>
        <dbReference type="SAM" id="SignalP"/>
    </source>
</evidence>
<proteinExistence type="predicted"/>
<dbReference type="EMBL" id="SZQL01000033">
    <property type="protein sequence ID" value="TKK64466.1"/>
    <property type="molecule type" value="Genomic_DNA"/>
</dbReference>
<dbReference type="RefSeq" id="WP_137264060.1">
    <property type="nucleotide sequence ID" value="NZ_SZQL01000033.1"/>
</dbReference>
<dbReference type="PROSITE" id="PS51257">
    <property type="entry name" value="PROKAR_LIPOPROTEIN"/>
    <property type="match status" value="1"/>
</dbReference>
<keyword evidence="1" id="KW-0732">Signal</keyword>
<dbReference type="OrthoDB" id="9789237at2"/>
<dbReference type="AlphaFoldDB" id="A0A4U3KU77"/>
<keyword evidence="3" id="KW-1185">Reference proteome</keyword>
<sequence length="114" mass="12460">MQHTNIRYSFLFFLFAFLAISCGEANTNSAHPGAATAPNLKEVSTKLPEAAGYQTYINNCIICHSASYVQNQPELPEKTWAAIVTKMQKTYGAPVSDSAALVIIQYLTTIKGRS</sequence>
<dbReference type="Gene3D" id="1.10.760.10">
    <property type="entry name" value="Cytochrome c-like domain"/>
    <property type="match status" value="1"/>
</dbReference>
<evidence type="ECO:0000313" key="3">
    <source>
        <dbReference type="Proteomes" id="UP000305848"/>
    </source>
</evidence>
<accession>A0A4U3KU77</accession>
<name>A0A4U3KU77_9BACT</name>
<comment type="caution">
    <text evidence="2">The sequence shown here is derived from an EMBL/GenBank/DDBJ whole genome shotgun (WGS) entry which is preliminary data.</text>
</comment>
<dbReference type="GO" id="GO:0009055">
    <property type="term" value="F:electron transfer activity"/>
    <property type="evidence" value="ECO:0007669"/>
    <property type="project" value="InterPro"/>
</dbReference>
<dbReference type="Proteomes" id="UP000305848">
    <property type="component" value="Unassembled WGS sequence"/>
</dbReference>
<reference evidence="2 3" key="1">
    <citation type="submission" date="2019-05" db="EMBL/GenBank/DDBJ databases">
        <title>Panacibacter sp. strain 17mud1-8 Genome sequencing and assembly.</title>
        <authorList>
            <person name="Chhetri G."/>
        </authorList>
    </citation>
    <scope>NUCLEOTIDE SEQUENCE [LARGE SCALE GENOMIC DNA]</scope>
    <source>
        <strain evidence="2 3">17mud1-8</strain>
    </source>
</reference>
<dbReference type="GO" id="GO:0020037">
    <property type="term" value="F:heme binding"/>
    <property type="evidence" value="ECO:0007669"/>
    <property type="project" value="InterPro"/>
</dbReference>